<gene>
    <name evidence="1" type="ORF">MCOR_32658</name>
</gene>
<dbReference type="PANTHER" id="PTHR22605">
    <property type="entry name" value="RZ-TYPE DOMAIN-CONTAINING PROTEIN"/>
    <property type="match status" value="1"/>
</dbReference>
<dbReference type="EC" id="2.3.2.27" evidence="1"/>
<evidence type="ECO:0000313" key="1">
    <source>
        <dbReference type="EMBL" id="CAC5398278.1"/>
    </source>
</evidence>
<dbReference type="SUPFAM" id="SSF52540">
    <property type="entry name" value="P-loop containing nucleoside triphosphate hydrolases"/>
    <property type="match status" value="1"/>
</dbReference>
<keyword evidence="1" id="KW-0808">Transferase</keyword>
<dbReference type="GO" id="GO:0016887">
    <property type="term" value="F:ATP hydrolysis activity"/>
    <property type="evidence" value="ECO:0007669"/>
    <property type="project" value="InterPro"/>
</dbReference>
<proteinExistence type="predicted"/>
<protein>
    <submittedName>
        <fullName evidence="1">RNF213</fullName>
        <ecNumber evidence="1">2.3.2.27</ecNumber>
    </submittedName>
</protein>
<dbReference type="InterPro" id="IPR031248">
    <property type="entry name" value="RNF213"/>
</dbReference>
<dbReference type="Gene3D" id="3.40.50.300">
    <property type="entry name" value="P-loop containing nucleotide triphosphate hydrolases"/>
    <property type="match status" value="1"/>
</dbReference>
<dbReference type="Proteomes" id="UP000507470">
    <property type="component" value="Unassembled WGS sequence"/>
</dbReference>
<keyword evidence="2" id="KW-1185">Reference proteome</keyword>
<organism evidence="1 2">
    <name type="scientific">Mytilus coruscus</name>
    <name type="common">Sea mussel</name>
    <dbReference type="NCBI Taxonomy" id="42192"/>
    <lineage>
        <taxon>Eukaryota</taxon>
        <taxon>Metazoa</taxon>
        <taxon>Spiralia</taxon>
        <taxon>Lophotrochozoa</taxon>
        <taxon>Mollusca</taxon>
        <taxon>Bivalvia</taxon>
        <taxon>Autobranchia</taxon>
        <taxon>Pteriomorphia</taxon>
        <taxon>Mytilida</taxon>
        <taxon>Mytiloidea</taxon>
        <taxon>Mytilidae</taxon>
        <taxon>Mytilinae</taxon>
        <taxon>Mytilus</taxon>
    </lineage>
</organism>
<dbReference type="EMBL" id="CACVKT020005873">
    <property type="protein sequence ID" value="CAC5398278.1"/>
    <property type="molecule type" value="Genomic_DNA"/>
</dbReference>
<accession>A0A6J8CP85</accession>
<keyword evidence="1" id="KW-0012">Acyltransferase</keyword>
<dbReference type="OrthoDB" id="2400221at2759"/>
<dbReference type="InterPro" id="IPR027417">
    <property type="entry name" value="P-loop_NTPase"/>
</dbReference>
<dbReference type="PANTHER" id="PTHR22605:SF1">
    <property type="entry name" value="RZ-TYPE DOMAIN-CONTAINING PROTEIN"/>
    <property type="match status" value="1"/>
</dbReference>
<sequence length="344" mass="39176">MLVKWFDNTFLFKKQSIQSDTDKKIKAVILGLAVCYHSRFSDGIIRRKYREEIKKCIWSTMSYAITEEEILDSILTEQKYILNMMTELPAGTALNAALQENVFMLLVCILNKIPIFLVGKPGCSKSLSMQLIRSNLRGKDSTSHLFQEMPQLFCVSFQGSESSTSDGIIKVFEKAEKYQKHNDERDVLSVVILDEIGLAEISKFNPLKVLHGLIERHDEQIKVAVVGISNWALDAAKMNRAIHLSRPDMDLGELIYTGKSISNSMMPSKENAIFDLESSLDDNFGVNLQPLTTQLLEGIAKAYHEYCLHDQKFPNFHGLRDFYSLIKYLGRKEAVYQNADDEEI</sequence>
<reference evidence="1 2" key="1">
    <citation type="submission" date="2020-06" db="EMBL/GenBank/DDBJ databases">
        <authorList>
            <person name="Li R."/>
            <person name="Bekaert M."/>
        </authorList>
    </citation>
    <scope>NUCLEOTIDE SEQUENCE [LARGE SCALE GENOMIC DNA]</scope>
    <source>
        <strain evidence="2">wild</strain>
    </source>
</reference>
<name>A0A6J8CP85_MYTCO</name>
<evidence type="ECO:0000313" key="2">
    <source>
        <dbReference type="Proteomes" id="UP000507470"/>
    </source>
</evidence>
<dbReference type="AlphaFoldDB" id="A0A6J8CP85"/>
<dbReference type="GO" id="GO:0061630">
    <property type="term" value="F:ubiquitin protein ligase activity"/>
    <property type="evidence" value="ECO:0007669"/>
    <property type="project" value="UniProtKB-EC"/>
</dbReference>